<dbReference type="PROSITE" id="PS01331">
    <property type="entry name" value="THYMIDYLATE_KINASE"/>
    <property type="match status" value="1"/>
</dbReference>
<dbReference type="Pfam" id="PF02223">
    <property type="entry name" value="Thymidylate_kin"/>
    <property type="match status" value="1"/>
</dbReference>
<dbReference type="InParanoid" id="A0A078AFX5"/>
<dbReference type="GO" id="GO:0006227">
    <property type="term" value="P:dUDP biosynthetic process"/>
    <property type="evidence" value="ECO:0007669"/>
    <property type="project" value="TreeGrafter"/>
</dbReference>
<keyword evidence="12" id="KW-1185">Reference proteome</keyword>
<dbReference type="GO" id="GO:0005739">
    <property type="term" value="C:mitochondrion"/>
    <property type="evidence" value="ECO:0007669"/>
    <property type="project" value="TreeGrafter"/>
</dbReference>
<dbReference type="FunCoup" id="A0A078AFX5">
    <property type="interactions" value="357"/>
</dbReference>
<dbReference type="InterPro" id="IPR018094">
    <property type="entry name" value="Thymidylate_kinase"/>
</dbReference>
<comment type="similarity">
    <text evidence="2">Belongs to the thymidylate kinase family.</text>
</comment>
<evidence type="ECO:0000313" key="11">
    <source>
        <dbReference type="EMBL" id="CDW79788.1"/>
    </source>
</evidence>
<proteinExistence type="inferred from homology"/>
<evidence type="ECO:0000313" key="12">
    <source>
        <dbReference type="Proteomes" id="UP000039865"/>
    </source>
</evidence>
<dbReference type="HAMAP" id="MF_00165">
    <property type="entry name" value="Thymidylate_kinase"/>
    <property type="match status" value="1"/>
</dbReference>
<protein>
    <recommendedName>
        <fullName evidence="4">Thymidylate kinase</fullName>
        <ecNumber evidence="3">2.7.4.9</ecNumber>
    </recommendedName>
</protein>
<dbReference type="GO" id="GO:0006235">
    <property type="term" value="P:dTTP biosynthetic process"/>
    <property type="evidence" value="ECO:0007669"/>
    <property type="project" value="TreeGrafter"/>
</dbReference>
<dbReference type="GO" id="GO:0005524">
    <property type="term" value="F:ATP binding"/>
    <property type="evidence" value="ECO:0007669"/>
    <property type="project" value="UniProtKB-KW"/>
</dbReference>
<keyword evidence="5" id="KW-0808">Transferase</keyword>
<feature type="domain" description="Thymidylate kinase-like" evidence="10">
    <location>
        <begin position="18"/>
        <end position="202"/>
    </location>
</feature>
<evidence type="ECO:0000256" key="6">
    <source>
        <dbReference type="ARBA" id="ARBA00022727"/>
    </source>
</evidence>
<evidence type="ECO:0000256" key="7">
    <source>
        <dbReference type="ARBA" id="ARBA00022741"/>
    </source>
</evidence>
<dbReference type="NCBIfam" id="TIGR00041">
    <property type="entry name" value="DTMP_kinase"/>
    <property type="match status" value="1"/>
</dbReference>
<dbReference type="GO" id="GO:0005634">
    <property type="term" value="C:nucleus"/>
    <property type="evidence" value="ECO:0007669"/>
    <property type="project" value="TreeGrafter"/>
</dbReference>
<reference evidence="11 12" key="1">
    <citation type="submission" date="2014-06" db="EMBL/GenBank/DDBJ databases">
        <authorList>
            <person name="Swart Estienne"/>
        </authorList>
    </citation>
    <scope>NUCLEOTIDE SEQUENCE [LARGE SCALE GENOMIC DNA]</scope>
    <source>
        <strain evidence="11 12">130c</strain>
    </source>
</reference>
<keyword evidence="6" id="KW-0545">Nucleotide biosynthesis</keyword>
<dbReference type="InterPro" id="IPR018095">
    <property type="entry name" value="Thymidylate_kin_CS"/>
</dbReference>
<dbReference type="Proteomes" id="UP000039865">
    <property type="component" value="Unassembled WGS sequence"/>
</dbReference>
<keyword evidence="8 11" id="KW-0418">Kinase</keyword>
<evidence type="ECO:0000259" key="10">
    <source>
        <dbReference type="Pfam" id="PF02223"/>
    </source>
</evidence>
<gene>
    <name evidence="11" type="primary">Contig12678.g13536</name>
    <name evidence="11" type="ORF">STYLEM_8780</name>
</gene>
<evidence type="ECO:0000256" key="4">
    <source>
        <dbReference type="ARBA" id="ARBA00017144"/>
    </source>
</evidence>
<dbReference type="SUPFAM" id="SSF52540">
    <property type="entry name" value="P-loop containing nucleoside triphosphate hydrolases"/>
    <property type="match status" value="1"/>
</dbReference>
<dbReference type="Gene3D" id="3.40.50.300">
    <property type="entry name" value="P-loop containing nucleotide triphosphate hydrolases"/>
    <property type="match status" value="1"/>
</dbReference>
<dbReference type="EMBL" id="CCKQ01008340">
    <property type="protein sequence ID" value="CDW79788.1"/>
    <property type="molecule type" value="Genomic_DNA"/>
</dbReference>
<evidence type="ECO:0000256" key="8">
    <source>
        <dbReference type="ARBA" id="ARBA00022777"/>
    </source>
</evidence>
<evidence type="ECO:0000256" key="5">
    <source>
        <dbReference type="ARBA" id="ARBA00022679"/>
    </source>
</evidence>
<accession>A0A078AFX5</accession>
<sequence length="232" mass="27347">MLADQEMKQVQRGLFIVFEGLDRSGKSTQSQRVAKYFQEELQRKVQNISFPNRDTKGGKILNDYLQNREQKLNDRAVHVLFSFNRWEMQPEIIEILKNGTNLICDRYAFSGVAYSAAKGLDFEWCKNSDRGLIQPDLTFFIDVKPETIQQRGNFGDERYERFEFQSKVSKVYDSFKQDYRDSKHWITIEGENKTREQVTEEILNKITAYENDVMPLLDFDKMAESLFMEGKQ</sequence>
<dbReference type="PANTHER" id="PTHR10344">
    <property type="entry name" value="THYMIDYLATE KINASE"/>
    <property type="match status" value="1"/>
</dbReference>
<dbReference type="InterPro" id="IPR027417">
    <property type="entry name" value="P-loop_NTPase"/>
</dbReference>
<dbReference type="CDD" id="cd01672">
    <property type="entry name" value="TMPK"/>
    <property type="match status" value="1"/>
</dbReference>
<keyword evidence="7" id="KW-0547">Nucleotide-binding</keyword>
<dbReference type="EC" id="2.7.4.9" evidence="3"/>
<keyword evidence="9" id="KW-0067">ATP-binding</keyword>
<dbReference type="OMA" id="YWHQFDA"/>
<evidence type="ECO:0000256" key="9">
    <source>
        <dbReference type="ARBA" id="ARBA00022840"/>
    </source>
</evidence>
<dbReference type="FunFam" id="3.40.50.300:FF:000679">
    <property type="entry name" value="Thymidylate kinase"/>
    <property type="match status" value="1"/>
</dbReference>
<organism evidence="11 12">
    <name type="scientific">Stylonychia lemnae</name>
    <name type="common">Ciliate</name>
    <dbReference type="NCBI Taxonomy" id="5949"/>
    <lineage>
        <taxon>Eukaryota</taxon>
        <taxon>Sar</taxon>
        <taxon>Alveolata</taxon>
        <taxon>Ciliophora</taxon>
        <taxon>Intramacronucleata</taxon>
        <taxon>Spirotrichea</taxon>
        <taxon>Stichotrichia</taxon>
        <taxon>Sporadotrichida</taxon>
        <taxon>Oxytrichidae</taxon>
        <taxon>Stylonychinae</taxon>
        <taxon>Stylonychia</taxon>
    </lineage>
</organism>
<comment type="pathway">
    <text evidence="1">Pyrimidine metabolism; dTTP biosynthesis.</text>
</comment>
<name>A0A078AFX5_STYLE</name>
<dbReference type="AlphaFoldDB" id="A0A078AFX5"/>
<dbReference type="GO" id="GO:0005829">
    <property type="term" value="C:cytosol"/>
    <property type="evidence" value="ECO:0007669"/>
    <property type="project" value="TreeGrafter"/>
</dbReference>
<dbReference type="GO" id="GO:0006233">
    <property type="term" value="P:dTDP biosynthetic process"/>
    <property type="evidence" value="ECO:0007669"/>
    <property type="project" value="InterPro"/>
</dbReference>
<evidence type="ECO:0000256" key="1">
    <source>
        <dbReference type="ARBA" id="ARBA00004992"/>
    </source>
</evidence>
<dbReference type="PANTHER" id="PTHR10344:SF1">
    <property type="entry name" value="THYMIDYLATE KINASE"/>
    <property type="match status" value="1"/>
</dbReference>
<dbReference type="InterPro" id="IPR039430">
    <property type="entry name" value="Thymidylate_kin-like_dom"/>
</dbReference>
<evidence type="ECO:0000256" key="2">
    <source>
        <dbReference type="ARBA" id="ARBA00009776"/>
    </source>
</evidence>
<dbReference type="GO" id="GO:0004798">
    <property type="term" value="F:dTMP kinase activity"/>
    <property type="evidence" value="ECO:0007669"/>
    <property type="project" value="UniProtKB-EC"/>
</dbReference>
<dbReference type="GO" id="GO:0004550">
    <property type="term" value="F:nucleoside diphosphate kinase activity"/>
    <property type="evidence" value="ECO:0007669"/>
    <property type="project" value="TreeGrafter"/>
</dbReference>
<evidence type="ECO:0000256" key="3">
    <source>
        <dbReference type="ARBA" id="ARBA00012980"/>
    </source>
</evidence>
<dbReference type="OrthoDB" id="425602at2759"/>